<keyword evidence="1" id="KW-0418">Kinase</keyword>
<organism evidence="1">
    <name type="scientific">Melanaphis sacchari</name>
    <dbReference type="NCBI Taxonomy" id="742174"/>
    <lineage>
        <taxon>Eukaryota</taxon>
        <taxon>Metazoa</taxon>
        <taxon>Ecdysozoa</taxon>
        <taxon>Arthropoda</taxon>
        <taxon>Hexapoda</taxon>
        <taxon>Insecta</taxon>
        <taxon>Pterygota</taxon>
        <taxon>Neoptera</taxon>
        <taxon>Paraneoptera</taxon>
        <taxon>Hemiptera</taxon>
        <taxon>Sternorrhyncha</taxon>
        <taxon>Aphidomorpha</taxon>
        <taxon>Aphidoidea</taxon>
        <taxon>Aphididae</taxon>
        <taxon>Aphidini</taxon>
        <taxon>Melanaphis</taxon>
    </lineage>
</organism>
<protein>
    <submittedName>
        <fullName evidence="1">FAST kinase domain-containing protein 5</fullName>
    </submittedName>
</protein>
<dbReference type="AlphaFoldDB" id="A0A2H8TNL8"/>
<evidence type="ECO:0000313" key="1">
    <source>
        <dbReference type="EMBL" id="MBW15600.1"/>
    </source>
</evidence>
<proteinExistence type="predicted"/>
<gene>
    <name evidence="1" type="primary">Fastkd5</name>
</gene>
<keyword evidence="1" id="KW-0808">Transferase</keyword>
<dbReference type="GO" id="GO:0016301">
    <property type="term" value="F:kinase activity"/>
    <property type="evidence" value="ECO:0007669"/>
    <property type="project" value="UniProtKB-KW"/>
</dbReference>
<sequence>MNQTLRHLTFVGRAFANNHLRRNTFAQIWPAFTSSSALYSHVNSENHNAHNILVKDPGYRATVVNPDALAINWPTAITAQQFHTLINQDFSVRTSDEMYKDFTAISLYIVGKDCLLTDTVYDGLRDRLICVLPQMTDEQLLSILALIPLWNTKDAKNPVYYRLWSEFDRQCIERHRRWTLNKLLLFMDHWYLMRLSRLSNFVWMGVRKLARKPSRLTPKQLVQMMFYANTSRKFLPTLPMYDIEQEICSYYNDFSIRELGIVSLGFFKTQTPIRNQELVKNLYNSVIKDISNINSIELAAFLKIFRYCSKHQNADYMYKLMDALINKVDEVNLVCCVHMALLGTNLLIKHENLLKKISQRIVDEISLTRIKDLERITLALTMLNCNPQTTPCIFKMIVKELQSDTRNVEFEEHTRCYIYTLSYLALKNIYPYDCISKALKIETLNKCFGKRLSKFNITRDIVSLNNSVLLECPDYSGSLLPVTLNESCNEHLAWHIPTSNTLTKLSTNDKNFIKLYKELLSLFKNESYLHVCYPLPHHPKSDIIFCINTNGEPVPIPETMKNRIVFNDFKKPPELGKWFAIMSLVRNSVLYYSNEYNGLTLCKIRQLKKLGYEPIVFTVKELGTDYDFQTLISNKFKSHGITFD</sequence>
<reference evidence="1" key="1">
    <citation type="submission" date="2017-10" db="EMBL/GenBank/DDBJ databases">
        <title>Transcriptome Assembly of Sugarcane Aphid Adults.</title>
        <authorList>
            <person name="Scully E.D."/>
            <person name="Palmer N.A."/>
            <person name="Geib S.M."/>
            <person name="Sarath G."/>
            <person name="Sattler S.E."/>
        </authorList>
    </citation>
    <scope>NUCLEOTIDE SEQUENCE</scope>
    <source>
        <tissue evidence="1">Whole body</tissue>
    </source>
</reference>
<dbReference type="EMBL" id="GFXV01003795">
    <property type="protein sequence ID" value="MBW15600.1"/>
    <property type="molecule type" value="Transcribed_RNA"/>
</dbReference>
<dbReference type="OrthoDB" id="10064757at2759"/>
<accession>A0A2H8TNL8</accession>
<name>A0A2H8TNL8_9HEMI</name>